<dbReference type="InterPro" id="IPR000182">
    <property type="entry name" value="GNAT_dom"/>
</dbReference>
<dbReference type="KEGG" id="palw:PSAL_022910"/>
<dbReference type="PROSITE" id="PS51186">
    <property type="entry name" value="GNAT"/>
    <property type="match status" value="1"/>
</dbReference>
<dbReference type="InterPro" id="IPR050832">
    <property type="entry name" value="Bact_Acetyltransf"/>
</dbReference>
<keyword evidence="2" id="KW-0012">Acyltransferase</keyword>
<dbReference type="PANTHER" id="PTHR43877:SF2">
    <property type="entry name" value="AMINOALKYLPHOSPHONATE N-ACETYLTRANSFERASE-RELATED"/>
    <property type="match status" value="1"/>
</dbReference>
<dbReference type="Gene3D" id="3.40.630.30">
    <property type="match status" value="1"/>
</dbReference>
<evidence type="ECO:0000256" key="2">
    <source>
        <dbReference type="ARBA" id="ARBA00023315"/>
    </source>
</evidence>
<dbReference type="SUPFAM" id="SSF55729">
    <property type="entry name" value="Acyl-CoA N-acyltransferases (Nat)"/>
    <property type="match status" value="1"/>
</dbReference>
<proteinExistence type="predicted"/>
<keyword evidence="1" id="KW-0808">Transferase</keyword>
<name>A0A418SDD1_9RHOB</name>
<dbReference type="InterPro" id="IPR016181">
    <property type="entry name" value="Acyl_CoA_acyltransferase"/>
</dbReference>
<dbReference type="OrthoDB" id="9789603at2"/>
<protein>
    <submittedName>
        <fullName evidence="3">Uncharacterized protein</fullName>
    </submittedName>
</protein>
<gene>
    <name evidence="3" type="ORF">PSAL_022910</name>
</gene>
<reference evidence="3 4" key="1">
    <citation type="submission" date="2020-08" db="EMBL/GenBank/DDBJ databases">
        <title>Genome sequence of Rhodobacteraceae bacterium Lw-13e.</title>
        <authorList>
            <person name="Poehlein A."/>
            <person name="Wolter L."/>
            <person name="Daniel R."/>
            <person name="Brinkhoff T."/>
        </authorList>
    </citation>
    <scope>NUCLEOTIDE SEQUENCE [LARGE SCALE GENOMIC DNA]</scope>
    <source>
        <strain evidence="3 4">Lw-13e</strain>
    </source>
</reference>
<accession>A0A418SDD1</accession>
<dbReference type="PANTHER" id="PTHR43877">
    <property type="entry name" value="AMINOALKYLPHOSPHONATE N-ACETYLTRANSFERASE-RELATED-RELATED"/>
    <property type="match status" value="1"/>
</dbReference>
<dbReference type="RefSeq" id="WP_119840271.1">
    <property type="nucleotide sequence ID" value="NZ_CP060436.1"/>
</dbReference>
<dbReference type="Pfam" id="PF00583">
    <property type="entry name" value="Acetyltransf_1"/>
    <property type="match status" value="1"/>
</dbReference>
<dbReference type="GO" id="GO:0016747">
    <property type="term" value="F:acyltransferase activity, transferring groups other than amino-acyl groups"/>
    <property type="evidence" value="ECO:0007669"/>
    <property type="project" value="InterPro"/>
</dbReference>
<sequence>MTPRRLSATAPELPATLDLLRRAFACMEGRIDPPSSLTRMDLTALTHEAAQKELWILPGVGSPAACMILTPQVDALYIGKLAVAEKARGQGLARQLLDLADSRARALGLPRLRLQTRVELTENHATFTALGFAETARTSHPGYDRPTSLTYERPVQEHSR</sequence>
<dbReference type="CDD" id="cd04301">
    <property type="entry name" value="NAT_SF"/>
    <property type="match status" value="1"/>
</dbReference>
<dbReference type="EMBL" id="CP060436">
    <property type="protein sequence ID" value="QPM91048.1"/>
    <property type="molecule type" value="Genomic_DNA"/>
</dbReference>
<dbReference type="AlphaFoldDB" id="A0A418SDD1"/>
<organism evidence="3 4">
    <name type="scientific">Pseudooceanicola algae</name>
    <dbReference type="NCBI Taxonomy" id="1537215"/>
    <lineage>
        <taxon>Bacteria</taxon>
        <taxon>Pseudomonadati</taxon>
        <taxon>Pseudomonadota</taxon>
        <taxon>Alphaproteobacteria</taxon>
        <taxon>Rhodobacterales</taxon>
        <taxon>Paracoccaceae</taxon>
        <taxon>Pseudooceanicola</taxon>
    </lineage>
</organism>
<evidence type="ECO:0000313" key="3">
    <source>
        <dbReference type="EMBL" id="QPM91048.1"/>
    </source>
</evidence>
<dbReference type="Proteomes" id="UP000283786">
    <property type="component" value="Chromosome"/>
</dbReference>
<evidence type="ECO:0000313" key="4">
    <source>
        <dbReference type="Proteomes" id="UP000283786"/>
    </source>
</evidence>
<keyword evidence="4" id="KW-1185">Reference proteome</keyword>
<evidence type="ECO:0000256" key="1">
    <source>
        <dbReference type="ARBA" id="ARBA00022679"/>
    </source>
</evidence>